<evidence type="ECO:0000256" key="1">
    <source>
        <dbReference type="SAM" id="Coils"/>
    </source>
</evidence>
<evidence type="ECO:0008006" key="4">
    <source>
        <dbReference type="Google" id="ProtNLM"/>
    </source>
</evidence>
<organism evidence="2 3">
    <name type="scientific">Anaeramoeba ignava</name>
    <name type="common">Anaerobic marine amoeba</name>
    <dbReference type="NCBI Taxonomy" id="1746090"/>
    <lineage>
        <taxon>Eukaryota</taxon>
        <taxon>Metamonada</taxon>
        <taxon>Anaeramoebidae</taxon>
        <taxon>Anaeramoeba</taxon>
    </lineage>
</organism>
<gene>
    <name evidence="2" type="ORF">M0811_05802</name>
</gene>
<comment type="caution">
    <text evidence="2">The sequence shown here is derived from an EMBL/GenBank/DDBJ whole genome shotgun (WGS) entry which is preliminary data.</text>
</comment>
<feature type="coiled-coil region" evidence="1">
    <location>
        <begin position="56"/>
        <end position="92"/>
    </location>
</feature>
<sequence length="193" mass="22360">MQNKEKISKRLSQHMILKPSPNFAPKNMKCNILIQNKSTGKPRNSLIQITNSPNSINIKQEEKNQLENQEEKNQLENQLEKNQSEKKETFKVLQLKIGDCVGMKTLSGIEIFGVIKELFLNSKNSRIFCLVKWLIPKERIQKIESPQKDPSLFENLSIDDFQLGEDEPVPQPIECIIHKLSFCYTNFCNQNNN</sequence>
<keyword evidence="3" id="KW-1185">Reference proteome</keyword>
<reference evidence="2" key="1">
    <citation type="submission" date="2022-10" db="EMBL/GenBank/DDBJ databases">
        <title>Novel sulphate-reducing endosymbionts in the free-living metamonad Anaeramoeba.</title>
        <authorList>
            <person name="Jerlstrom-Hultqvist J."/>
            <person name="Cepicka I."/>
            <person name="Gallot-Lavallee L."/>
            <person name="Salas-Leiva D."/>
            <person name="Curtis B.A."/>
            <person name="Zahonova K."/>
            <person name="Pipaliya S."/>
            <person name="Dacks J."/>
            <person name="Roger A.J."/>
        </authorList>
    </citation>
    <scope>NUCLEOTIDE SEQUENCE</scope>
    <source>
        <strain evidence="2">BMAN</strain>
    </source>
</reference>
<dbReference type="Proteomes" id="UP001149090">
    <property type="component" value="Unassembled WGS sequence"/>
</dbReference>
<dbReference type="EMBL" id="JAPDFW010000057">
    <property type="protein sequence ID" value="KAJ5077703.1"/>
    <property type="molecule type" value="Genomic_DNA"/>
</dbReference>
<protein>
    <recommendedName>
        <fullName evidence="4">BAH domain-containing protein</fullName>
    </recommendedName>
</protein>
<proteinExistence type="predicted"/>
<name>A0A9Q0LRK2_ANAIG</name>
<evidence type="ECO:0000313" key="3">
    <source>
        <dbReference type="Proteomes" id="UP001149090"/>
    </source>
</evidence>
<dbReference type="AlphaFoldDB" id="A0A9Q0LRK2"/>
<keyword evidence="1" id="KW-0175">Coiled coil</keyword>
<evidence type="ECO:0000313" key="2">
    <source>
        <dbReference type="EMBL" id="KAJ5077703.1"/>
    </source>
</evidence>
<accession>A0A9Q0LRK2</accession>